<dbReference type="InterPro" id="IPR021109">
    <property type="entry name" value="Peptidase_aspartic_dom_sf"/>
</dbReference>
<feature type="signal peptide" evidence="3">
    <location>
        <begin position="1"/>
        <end position="23"/>
    </location>
</feature>
<dbReference type="InterPro" id="IPR001969">
    <property type="entry name" value="Aspartic_peptidase_AS"/>
</dbReference>
<dbReference type="PRINTS" id="PR00792">
    <property type="entry name" value="PEPSIN"/>
</dbReference>
<evidence type="ECO:0000256" key="2">
    <source>
        <dbReference type="RuleBase" id="RU000454"/>
    </source>
</evidence>
<evidence type="ECO:0000256" key="3">
    <source>
        <dbReference type="SAM" id="SignalP"/>
    </source>
</evidence>
<protein>
    <recommendedName>
        <fullName evidence="4">Peptidase A1 domain-containing protein</fullName>
    </recommendedName>
</protein>
<accession>A0ABM5L4T5</accession>
<reference evidence="5" key="1">
    <citation type="submission" date="2025-05" db="UniProtKB">
        <authorList>
            <consortium name="EnsemblMetazoa"/>
        </authorList>
    </citation>
    <scope>IDENTIFICATION</scope>
</reference>
<keyword evidence="2" id="KW-0645">Protease</keyword>
<organism evidence="5 6">
    <name type="scientific">Diabrotica virgifera virgifera</name>
    <name type="common">western corn rootworm</name>
    <dbReference type="NCBI Taxonomy" id="50390"/>
    <lineage>
        <taxon>Eukaryota</taxon>
        <taxon>Metazoa</taxon>
        <taxon>Ecdysozoa</taxon>
        <taxon>Arthropoda</taxon>
        <taxon>Hexapoda</taxon>
        <taxon>Insecta</taxon>
        <taxon>Pterygota</taxon>
        <taxon>Neoptera</taxon>
        <taxon>Endopterygota</taxon>
        <taxon>Coleoptera</taxon>
        <taxon>Polyphaga</taxon>
        <taxon>Cucujiformia</taxon>
        <taxon>Chrysomeloidea</taxon>
        <taxon>Chrysomelidae</taxon>
        <taxon>Galerucinae</taxon>
        <taxon>Diabroticina</taxon>
        <taxon>Diabroticites</taxon>
        <taxon>Diabrotica</taxon>
    </lineage>
</organism>
<dbReference type="InterPro" id="IPR001461">
    <property type="entry name" value="Aspartic_peptidase_A1"/>
</dbReference>
<sequence length="405" mass="45205">MNVFVVIAFLIVALSNWMDMSNGSLIRIPLKKVTIDQNQLSNLVRSGLFGKFKKGKGKGKGKVPLTNVGNEYYYGEISIGNPPQKFKVNFDTGSADLWVPSLGYKCQTKLGKNCEYHKSYDASKSSTYREIIGGHFEIKYETGGLRCRLSEESVKVGGKVIKNQIFGEAFAITEFPEDLLFDGILGLAYPQASPSSIQELNAPTVFENMMIQGVLDKPVFSFYLSQADKKKKGELLLGGSDPKYYKGNFTYIPVSERKYWQIIAQSISIGNHVVCKNFKSIIDTGTSLIHGTRKEIGIINKKIGATRSKCGKDKQEDCYVINCKKNLKDLPDVVLSFGGQQFAVPSTTYITKDVSGKCMSNFEILPPDMEKDEEWLVGDTFLRSVYTEFDFGENRIGFAKLAKTR</sequence>
<dbReference type="InterPro" id="IPR033121">
    <property type="entry name" value="PEPTIDASE_A1"/>
</dbReference>
<dbReference type="Proteomes" id="UP001652700">
    <property type="component" value="Unplaced"/>
</dbReference>
<feature type="domain" description="Peptidase A1" evidence="4">
    <location>
        <begin position="73"/>
        <end position="399"/>
    </location>
</feature>
<evidence type="ECO:0000256" key="1">
    <source>
        <dbReference type="ARBA" id="ARBA00007447"/>
    </source>
</evidence>
<dbReference type="PANTHER" id="PTHR47966">
    <property type="entry name" value="BETA-SITE APP-CLEAVING ENZYME, ISOFORM A-RELATED"/>
    <property type="match status" value="1"/>
</dbReference>
<evidence type="ECO:0000313" key="6">
    <source>
        <dbReference type="Proteomes" id="UP001652700"/>
    </source>
</evidence>
<name>A0ABM5L4T5_DIAVI</name>
<dbReference type="Pfam" id="PF00026">
    <property type="entry name" value="Asp"/>
    <property type="match status" value="1"/>
</dbReference>
<dbReference type="SUPFAM" id="SSF50630">
    <property type="entry name" value="Acid proteases"/>
    <property type="match status" value="1"/>
</dbReference>
<dbReference type="GeneID" id="126892056"/>
<dbReference type="EnsemblMetazoa" id="XM_050661488.1">
    <property type="protein sequence ID" value="XP_050517445.1"/>
    <property type="gene ID" value="LOC126892056"/>
</dbReference>
<dbReference type="PROSITE" id="PS00141">
    <property type="entry name" value="ASP_PROTEASE"/>
    <property type="match status" value="1"/>
</dbReference>
<keyword evidence="2" id="KW-0064">Aspartyl protease</keyword>
<dbReference type="PANTHER" id="PTHR47966:SF51">
    <property type="entry name" value="BETA-SITE APP-CLEAVING ENZYME, ISOFORM A-RELATED"/>
    <property type="match status" value="1"/>
</dbReference>
<dbReference type="PROSITE" id="PS51767">
    <property type="entry name" value="PEPTIDASE_A1"/>
    <property type="match status" value="1"/>
</dbReference>
<keyword evidence="2" id="KW-0378">Hydrolase</keyword>
<dbReference type="RefSeq" id="XP_050517445.1">
    <property type="nucleotide sequence ID" value="XM_050661488.1"/>
</dbReference>
<keyword evidence="6" id="KW-1185">Reference proteome</keyword>
<comment type="similarity">
    <text evidence="1 2">Belongs to the peptidase A1 family.</text>
</comment>
<feature type="chain" id="PRO_5046183035" description="Peptidase A1 domain-containing protein" evidence="3">
    <location>
        <begin position="24"/>
        <end position="405"/>
    </location>
</feature>
<evidence type="ECO:0000259" key="4">
    <source>
        <dbReference type="PROSITE" id="PS51767"/>
    </source>
</evidence>
<evidence type="ECO:0000313" key="5">
    <source>
        <dbReference type="EnsemblMetazoa" id="XP_050517445.1"/>
    </source>
</evidence>
<dbReference type="Gene3D" id="2.40.70.10">
    <property type="entry name" value="Acid Proteases"/>
    <property type="match status" value="2"/>
</dbReference>
<keyword evidence="3" id="KW-0732">Signal</keyword>
<proteinExistence type="inferred from homology"/>